<dbReference type="RefSeq" id="WP_137260676.1">
    <property type="nucleotide sequence ID" value="NZ_SZQL01000003.1"/>
</dbReference>
<evidence type="ECO:0000256" key="1">
    <source>
        <dbReference type="ARBA" id="ARBA00007401"/>
    </source>
</evidence>
<dbReference type="PROSITE" id="PS00608">
    <property type="entry name" value="GLYCOSYL_HYDROL_F2_2"/>
    <property type="match status" value="1"/>
</dbReference>
<dbReference type="Pfam" id="PF02837">
    <property type="entry name" value="Glyco_hydro_2_N"/>
    <property type="match status" value="1"/>
</dbReference>
<sequence>MDRREALCELGTLLGAAIIPAHLPTPDASSAKQNTDVTSNSSRKRNVLSENWKFGADIKDIGEKEHWFKKDFNGCDWGKVQVPFPWDCYETALWQYEGIGWYMTTIHPDDFINNKRNSILFHRVMYYSKVWLNGAFIGENIGGYLPFDFNITHHLKPGVENTLVLRVDNKPRPEWLPGAKQIEWIQYGGILGKVELINTAYTYIEDLAIRTTLKNAGALISCIVNVANESNDASEMKLDLAIAKKEVIISKTVDIRLKPNKNTTVNIDLALDNPDVWSPDSPALYTATATLRKNGEIIDDLTERFGIRELRVEGTSIMLNGKPIHIKGVNRYDDYDRYGPVVPEKLLREELALMKSIGINFIRMHYPQSPNLLSLYDEYGFMVMEENTMCWWGVNWFGEATQSADILQFAKPALTKMIKRDKNHPAIVFWSMANESATDNAVGIKVMRDLLTQAKGIDPTRLVTFVVNGSPKAHLAFDQADIVCINKYPGVFGDTTCNHFSDIERLGYEPLVKELKEHRNSFTKPIVITEFGTQGIKGIHGDISYSEEFQAAYIERIWEGIKSVPGIAGGVLWCWADYFHRKYFITYAAYGPYGVVTVDRKAKQSLETLTRMYKA</sequence>
<dbReference type="InterPro" id="IPR006101">
    <property type="entry name" value="Glyco_hydro_2"/>
</dbReference>
<dbReference type="GO" id="GO:0004553">
    <property type="term" value="F:hydrolase activity, hydrolyzing O-glycosyl compounds"/>
    <property type="evidence" value="ECO:0007669"/>
    <property type="project" value="InterPro"/>
</dbReference>
<dbReference type="InterPro" id="IPR013783">
    <property type="entry name" value="Ig-like_fold"/>
</dbReference>
<dbReference type="PRINTS" id="PR00132">
    <property type="entry name" value="GLHYDRLASE2"/>
</dbReference>
<dbReference type="Proteomes" id="UP000305848">
    <property type="component" value="Unassembled WGS sequence"/>
</dbReference>
<dbReference type="Gene3D" id="2.60.40.10">
    <property type="entry name" value="Immunoglobulins"/>
    <property type="match status" value="1"/>
</dbReference>
<dbReference type="EMBL" id="SZQL01000003">
    <property type="protein sequence ID" value="TKK70131.1"/>
    <property type="molecule type" value="Genomic_DNA"/>
</dbReference>
<dbReference type="Gene3D" id="3.20.20.80">
    <property type="entry name" value="Glycosidases"/>
    <property type="match status" value="1"/>
</dbReference>
<dbReference type="InterPro" id="IPR006102">
    <property type="entry name" value="Ig-like_GH2"/>
</dbReference>
<dbReference type="PANTHER" id="PTHR42732">
    <property type="entry name" value="BETA-GALACTOSIDASE"/>
    <property type="match status" value="1"/>
</dbReference>
<dbReference type="Pfam" id="PF00703">
    <property type="entry name" value="Glyco_hydro_2"/>
    <property type="match status" value="1"/>
</dbReference>
<gene>
    <name evidence="7" type="ORF">FC093_05070</name>
</gene>
<comment type="similarity">
    <text evidence="1">Belongs to the glycosyl hydrolase 2 family.</text>
</comment>
<reference evidence="7 8" key="1">
    <citation type="submission" date="2019-05" db="EMBL/GenBank/DDBJ databases">
        <title>Panacibacter sp. strain 17mud1-8 Genome sequencing and assembly.</title>
        <authorList>
            <person name="Chhetri G."/>
        </authorList>
    </citation>
    <scope>NUCLEOTIDE SEQUENCE [LARGE SCALE GENOMIC DNA]</scope>
    <source>
        <strain evidence="7 8">17mud1-8</strain>
    </source>
</reference>
<keyword evidence="2" id="KW-0378">Hydrolase</keyword>
<dbReference type="InterPro" id="IPR008979">
    <property type="entry name" value="Galactose-bd-like_sf"/>
</dbReference>
<dbReference type="SUPFAM" id="SSF51445">
    <property type="entry name" value="(Trans)glycosidases"/>
    <property type="match status" value="1"/>
</dbReference>
<feature type="domain" description="Glycosyl hydrolases family 2 sugar binding" evidence="6">
    <location>
        <begin position="66"/>
        <end position="196"/>
    </location>
</feature>
<dbReference type="InterPro" id="IPR017853">
    <property type="entry name" value="GH"/>
</dbReference>
<dbReference type="SUPFAM" id="SSF49303">
    <property type="entry name" value="beta-Galactosidase/glucuronidase domain"/>
    <property type="match status" value="1"/>
</dbReference>
<evidence type="ECO:0008006" key="9">
    <source>
        <dbReference type="Google" id="ProtNLM"/>
    </source>
</evidence>
<feature type="domain" description="Glycoside hydrolase family 2 immunoglobulin-like beta-sandwich" evidence="4">
    <location>
        <begin position="202"/>
        <end position="308"/>
    </location>
</feature>
<dbReference type="InterPro" id="IPR023232">
    <property type="entry name" value="Glyco_hydro_2_AS"/>
</dbReference>
<organism evidence="7 8">
    <name type="scientific">Ilyomonas limi</name>
    <dbReference type="NCBI Taxonomy" id="2575867"/>
    <lineage>
        <taxon>Bacteria</taxon>
        <taxon>Pseudomonadati</taxon>
        <taxon>Bacteroidota</taxon>
        <taxon>Chitinophagia</taxon>
        <taxon>Chitinophagales</taxon>
        <taxon>Chitinophagaceae</taxon>
        <taxon>Ilyomonas</taxon>
    </lineage>
</organism>
<dbReference type="InterPro" id="IPR006104">
    <property type="entry name" value="Glyco_hydro_2_N"/>
</dbReference>
<evidence type="ECO:0000256" key="3">
    <source>
        <dbReference type="ARBA" id="ARBA00023295"/>
    </source>
</evidence>
<protein>
    <recommendedName>
        <fullName evidence="9">Beta-galactosidase</fullName>
    </recommendedName>
</protein>
<dbReference type="OrthoDB" id="857501at2"/>
<name>A0A4U3L4L6_9BACT</name>
<comment type="caution">
    <text evidence="7">The sequence shown here is derived from an EMBL/GenBank/DDBJ whole genome shotgun (WGS) entry which is preliminary data.</text>
</comment>
<evidence type="ECO:0000313" key="7">
    <source>
        <dbReference type="EMBL" id="TKK70131.1"/>
    </source>
</evidence>
<dbReference type="Pfam" id="PF02836">
    <property type="entry name" value="Glyco_hydro_2_C"/>
    <property type="match status" value="1"/>
</dbReference>
<dbReference type="PANTHER" id="PTHR42732:SF1">
    <property type="entry name" value="BETA-MANNOSIDASE"/>
    <property type="match status" value="1"/>
</dbReference>
<dbReference type="SUPFAM" id="SSF49785">
    <property type="entry name" value="Galactose-binding domain-like"/>
    <property type="match status" value="1"/>
</dbReference>
<proteinExistence type="inferred from homology"/>
<evidence type="ECO:0000259" key="5">
    <source>
        <dbReference type="Pfam" id="PF02836"/>
    </source>
</evidence>
<keyword evidence="8" id="KW-1185">Reference proteome</keyword>
<dbReference type="InterPro" id="IPR051913">
    <property type="entry name" value="GH2_Domain-Containing"/>
</dbReference>
<evidence type="ECO:0000256" key="2">
    <source>
        <dbReference type="ARBA" id="ARBA00022801"/>
    </source>
</evidence>
<dbReference type="InterPro" id="IPR036156">
    <property type="entry name" value="Beta-gal/glucu_dom_sf"/>
</dbReference>
<dbReference type="AlphaFoldDB" id="A0A4U3L4L6"/>
<evidence type="ECO:0000259" key="6">
    <source>
        <dbReference type="Pfam" id="PF02837"/>
    </source>
</evidence>
<evidence type="ECO:0000259" key="4">
    <source>
        <dbReference type="Pfam" id="PF00703"/>
    </source>
</evidence>
<dbReference type="GO" id="GO:0005975">
    <property type="term" value="P:carbohydrate metabolic process"/>
    <property type="evidence" value="ECO:0007669"/>
    <property type="project" value="InterPro"/>
</dbReference>
<dbReference type="Gene3D" id="2.60.120.260">
    <property type="entry name" value="Galactose-binding domain-like"/>
    <property type="match status" value="1"/>
</dbReference>
<dbReference type="InterPro" id="IPR006103">
    <property type="entry name" value="Glyco_hydro_2_cat"/>
</dbReference>
<evidence type="ECO:0000313" key="8">
    <source>
        <dbReference type="Proteomes" id="UP000305848"/>
    </source>
</evidence>
<accession>A0A4U3L4L6</accession>
<feature type="domain" description="Glycoside hydrolase family 2 catalytic" evidence="5">
    <location>
        <begin position="311"/>
        <end position="614"/>
    </location>
</feature>
<keyword evidence="3" id="KW-0326">Glycosidase</keyword>